<accession>A0A8B0SS56</accession>
<name>A0A8B0SS56_KLEPN</name>
<keyword evidence="1" id="KW-0614">Plasmid</keyword>
<reference evidence="1" key="1">
    <citation type="submission" date="2020-01" db="EMBL/GenBank/DDBJ databases">
        <authorList>
            <person name="Qin S."/>
        </authorList>
    </citation>
    <scope>NUCLEOTIDE SEQUENCE</scope>
    <source>
        <strain evidence="1">CVir17-16-YZ6g</strain>
        <plasmid evidence="1">p17-15-vir-like</plasmid>
    </source>
</reference>
<dbReference type="EMBL" id="MN956836">
    <property type="protein sequence ID" value="QTX14036.1"/>
    <property type="molecule type" value="Genomic_DNA"/>
</dbReference>
<evidence type="ECO:0000313" key="1">
    <source>
        <dbReference type="EMBL" id="QTX14036.1"/>
    </source>
</evidence>
<dbReference type="AlphaFoldDB" id="A0A8B0SS56"/>
<protein>
    <submittedName>
        <fullName evidence="1">IncF plasmid conjugative transfer protein TraN</fullName>
    </submittedName>
</protein>
<organism evidence="1">
    <name type="scientific">Klebsiella pneumoniae</name>
    <dbReference type="NCBI Taxonomy" id="573"/>
    <lineage>
        <taxon>Bacteria</taxon>
        <taxon>Pseudomonadati</taxon>
        <taxon>Pseudomonadota</taxon>
        <taxon>Gammaproteobacteria</taxon>
        <taxon>Enterobacterales</taxon>
        <taxon>Enterobacteriaceae</taxon>
        <taxon>Klebsiella/Raoultella group</taxon>
        <taxon>Klebsiella</taxon>
        <taxon>Klebsiella pneumoniae complex</taxon>
    </lineage>
</organism>
<sequence>MLLIQIVALNISTLASLRSALKKATDMCCYNSLLSRVIMQQAYPQLGINPVESGCVGLTISQVQQLDWDKIDMTEYIESAVVAGEVPDEYAAFTESSVANMGPYKKITRRNCPRSEHWSRWGGSINMTKAREENVQAINGNNVDCSYLPRPSVCEVGSVYVDPVTGNSIN</sequence>
<geneLocation type="plasmid" evidence="1">
    <name>p17-15-vir-like</name>
</geneLocation>
<proteinExistence type="predicted"/>